<dbReference type="SUPFAM" id="SSF63829">
    <property type="entry name" value="Calcium-dependent phosphotriesterase"/>
    <property type="match status" value="1"/>
</dbReference>
<keyword evidence="5" id="KW-1185">Reference proteome</keyword>
<reference evidence="4 5" key="1">
    <citation type="submission" date="2017-05" db="EMBL/GenBank/DDBJ databases">
        <title>Vagococcus spp. assemblies.</title>
        <authorList>
            <person name="Gulvik C.A."/>
        </authorList>
    </citation>
    <scope>NUCLEOTIDE SEQUENCE [LARGE SCALE GENOMIC DNA]</scope>
    <source>
        <strain evidence="4 5">CCUG 51432</strain>
    </source>
</reference>
<dbReference type="GO" id="GO:0016787">
    <property type="term" value="F:hydrolase activity"/>
    <property type="evidence" value="ECO:0007669"/>
    <property type="project" value="UniProtKB-KW"/>
</dbReference>
<evidence type="ECO:0000259" key="3">
    <source>
        <dbReference type="Pfam" id="PF08450"/>
    </source>
</evidence>
<dbReference type="PANTHER" id="PTHR47572:SF4">
    <property type="entry name" value="LACTONASE DRP35"/>
    <property type="match status" value="1"/>
</dbReference>
<evidence type="ECO:0000313" key="4">
    <source>
        <dbReference type="EMBL" id="RSU11859.1"/>
    </source>
</evidence>
<name>A0A430AUY0_9ENTE</name>
<dbReference type="Pfam" id="PF08450">
    <property type="entry name" value="SGL"/>
    <property type="match status" value="1"/>
</dbReference>
<dbReference type="InterPro" id="IPR051262">
    <property type="entry name" value="SMP-30/CGR1_Lactonase"/>
</dbReference>
<accession>A0A430AUY0</accession>
<dbReference type="InterPro" id="IPR011042">
    <property type="entry name" value="6-blade_b-propeller_TolB-like"/>
</dbReference>
<dbReference type="PANTHER" id="PTHR47572">
    <property type="entry name" value="LIPOPROTEIN-RELATED"/>
    <property type="match status" value="1"/>
</dbReference>
<comment type="caution">
    <text evidence="4">The sequence shown here is derived from an EMBL/GenBank/DDBJ whole genome shotgun (WGS) entry which is preliminary data.</text>
</comment>
<feature type="domain" description="SMP-30/Gluconolactonase/LRE-like region" evidence="3">
    <location>
        <begin position="43"/>
        <end position="268"/>
    </location>
</feature>
<evidence type="ECO:0000256" key="2">
    <source>
        <dbReference type="ARBA" id="ARBA00022801"/>
    </source>
</evidence>
<dbReference type="Gene3D" id="2.120.10.30">
    <property type="entry name" value="TolB, C-terminal domain"/>
    <property type="match status" value="1"/>
</dbReference>
<keyword evidence="2" id="KW-0378">Hydrolase</keyword>
<organism evidence="4 5">
    <name type="scientific">Vagococcus elongatus</name>
    <dbReference type="NCBI Taxonomy" id="180344"/>
    <lineage>
        <taxon>Bacteria</taxon>
        <taxon>Bacillati</taxon>
        <taxon>Bacillota</taxon>
        <taxon>Bacilli</taxon>
        <taxon>Lactobacillales</taxon>
        <taxon>Enterococcaceae</taxon>
        <taxon>Vagococcus</taxon>
    </lineage>
</organism>
<gene>
    <name evidence="4" type="ORF">CBF29_06995</name>
</gene>
<sequence length="319" mass="35640">MHKKSKNLEDWLRADQLPVSEKDLPTQIAEPWFCVSEKQLQLEGLCFDREGNLYFVEVFGGTIFKLVLPDKKLIKIAELSGENPAAIKIHRDGRLFVACLGNFKDSGFVIALSPDGKEQSIIVGKEQHFVIDDLVFDQKGGFYFTDFKGYSCEPAGGVYYVSPDYQQITKVMGNLAVPNGVALAPEQNALWVTEMSNNRLHYWALEEDGVTIPAFGSSVPYHFTGLEGPDSCCIDDEGNLYVAMYMQGRVLVFNSSGYPVHQVLLPERLNHQMLRSTHPMLIPETSELLICSNDGEGEGGSWIYKAQALGKAHKSYQFL</sequence>
<comment type="similarity">
    <text evidence="1">Belongs to the SMP-30/CGR1 family.</text>
</comment>
<dbReference type="RefSeq" id="WP_126808883.1">
    <property type="nucleotide sequence ID" value="NZ_NGKA01000009.1"/>
</dbReference>
<protein>
    <submittedName>
        <fullName evidence="4">Lactonase</fullName>
    </submittedName>
</protein>
<evidence type="ECO:0000256" key="1">
    <source>
        <dbReference type="ARBA" id="ARBA00008853"/>
    </source>
</evidence>
<dbReference type="Proteomes" id="UP000287605">
    <property type="component" value="Unassembled WGS sequence"/>
</dbReference>
<dbReference type="EMBL" id="NGKA01000009">
    <property type="protein sequence ID" value="RSU11859.1"/>
    <property type="molecule type" value="Genomic_DNA"/>
</dbReference>
<dbReference type="OrthoDB" id="2633250at2"/>
<dbReference type="InterPro" id="IPR013658">
    <property type="entry name" value="SGL"/>
</dbReference>
<proteinExistence type="inferred from homology"/>
<dbReference type="AlphaFoldDB" id="A0A430AUY0"/>
<evidence type="ECO:0000313" key="5">
    <source>
        <dbReference type="Proteomes" id="UP000287605"/>
    </source>
</evidence>